<gene>
    <name evidence="2" type="ORF">AX774_g4478</name>
</gene>
<comment type="caution">
    <text evidence="2">The sequence shown here is derived from an EMBL/GenBank/DDBJ whole genome shotgun (WGS) entry which is preliminary data.</text>
</comment>
<dbReference type="AlphaFoldDB" id="A0A1R1PM56"/>
<evidence type="ECO:0000256" key="1">
    <source>
        <dbReference type="SAM" id="MobiDB-lite"/>
    </source>
</evidence>
<feature type="non-terminal residue" evidence="2">
    <location>
        <position position="76"/>
    </location>
</feature>
<dbReference type="Proteomes" id="UP000188320">
    <property type="component" value="Unassembled WGS sequence"/>
</dbReference>
<organism evidence="2 3">
    <name type="scientific">Zancudomyces culisetae</name>
    <name type="common">Gut fungus</name>
    <name type="synonym">Smittium culisetae</name>
    <dbReference type="NCBI Taxonomy" id="1213189"/>
    <lineage>
        <taxon>Eukaryota</taxon>
        <taxon>Fungi</taxon>
        <taxon>Fungi incertae sedis</taxon>
        <taxon>Zoopagomycota</taxon>
        <taxon>Kickxellomycotina</taxon>
        <taxon>Harpellomycetes</taxon>
        <taxon>Harpellales</taxon>
        <taxon>Legeriomycetaceae</taxon>
        <taxon>Zancudomyces</taxon>
    </lineage>
</organism>
<evidence type="ECO:0000313" key="3">
    <source>
        <dbReference type="Proteomes" id="UP000188320"/>
    </source>
</evidence>
<reference evidence="3" key="1">
    <citation type="submission" date="2017-01" db="EMBL/GenBank/DDBJ databases">
        <authorList>
            <person name="Wang Y."/>
            <person name="White M."/>
            <person name="Kvist S."/>
            <person name="Moncalvo J.-M."/>
        </authorList>
    </citation>
    <scope>NUCLEOTIDE SEQUENCE [LARGE SCALE GENOMIC DNA]</scope>
    <source>
        <strain evidence="3">COL-18-3</strain>
    </source>
</reference>
<feature type="region of interest" description="Disordered" evidence="1">
    <location>
        <begin position="1"/>
        <end position="76"/>
    </location>
</feature>
<evidence type="ECO:0000313" key="2">
    <source>
        <dbReference type="EMBL" id="OMH82044.1"/>
    </source>
</evidence>
<name>A0A1R1PM56_ZANCU</name>
<accession>A0A1R1PM56</accession>
<protein>
    <submittedName>
        <fullName evidence="2">Uncharacterized protein</fullName>
    </submittedName>
</protein>
<keyword evidence="3" id="KW-1185">Reference proteome</keyword>
<proteinExistence type="predicted"/>
<sequence>MMNATATNEEQGREGEGEGEGEGGNETVVPMEQDSVQEESVESARQDDNVGEQTENIDEGDNNKKKEVAEAEAESE</sequence>
<dbReference type="EMBL" id="LSSK01000753">
    <property type="protein sequence ID" value="OMH82044.1"/>
    <property type="molecule type" value="Genomic_DNA"/>
</dbReference>